<protein>
    <submittedName>
        <fullName evidence="1">Uncharacterized protein</fullName>
    </submittedName>
</protein>
<evidence type="ECO:0000313" key="1">
    <source>
        <dbReference type="EMBL" id="CAH1428086.1"/>
    </source>
</evidence>
<proteinExistence type="predicted"/>
<accession>A0AAU9MRB4</accession>
<name>A0AAU9MRB4_9ASTR</name>
<keyword evidence="2" id="KW-1185">Reference proteome</keyword>
<gene>
    <name evidence="1" type="ORF">LVIROSA_LOCUS15039</name>
</gene>
<dbReference type="Proteomes" id="UP001157418">
    <property type="component" value="Unassembled WGS sequence"/>
</dbReference>
<comment type="caution">
    <text evidence="1">The sequence shown here is derived from an EMBL/GenBank/DDBJ whole genome shotgun (WGS) entry which is preliminary data.</text>
</comment>
<evidence type="ECO:0000313" key="2">
    <source>
        <dbReference type="Proteomes" id="UP001157418"/>
    </source>
</evidence>
<sequence length="76" mass="8965">MKRDIVSCLLLISSSTTIFAPHLDNRFFPQNFCEPITIIIFISLFSFQLRFPWINISILNDFSPFHEPGYKRRSLI</sequence>
<reference evidence="1 2" key="1">
    <citation type="submission" date="2022-01" db="EMBL/GenBank/DDBJ databases">
        <authorList>
            <person name="Xiong W."/>
            <person name="Schranz E."/>
        </authorList>
    </citation>
    <scope>NUCLEOTIDE SEQUENCE [LARGE SCALE GENOMIC DNA]</scope>
</reference>
<dbReference type="EMBL" id="CAKMRJ010002223">
    <property type="protein sequence ID" value="CAH1428086.1"/>
    <property type="molecule type" value="Genomic_DNA"/>
</dbReference>
<dbReference type="AlphaFoldDB" id="A0AAU9MRB4"/>
<organism evidence="1 2">
    <name type="scientific">Lactuca virosa</name>
    <dbReference type="NCBI Taxonomy" id="75947"/>
    <lineage>
        <taxon>Eukaryota</taxon>
        <taxon>Viridiplantae</taxon>
        <taxon>Streptophyta</taxon>
        <taxon>Embryophyta</taxon>
        <taxon>Tracheophyta</taxon>
        <taxon>Spermatophyta</taxon>
        <taxon>Magnoliopsida</taxon>
        <taxon>eudicotyledons</taxon>
        <taxon>Gunneridae</taxon>
        <taxon>Pentapetalae</taxon>
        <taxon>asterids</taxon>
        <taxon>campanulids</taxon>
        <taxon>Asterales</taxon>
        <taxon>Asteraceae</taxon>
        <taxon>Cichorioideae</taxon>
        <taxon>Cichorieae</taxon>
        <taxon>Lactucinae</taxon>
        <taxon>Lactuca</taxon>
    </lineage>
</organism>